<dbReference type="PANTHER" id="PTHR45508">
    <property type="entry name" value="RHODANESE-LIKE DOMAIN-CONTAINING PROTEIN 9, CHLOROPLASTIC"/>
    <property type="match status" value="1"/>
</dbReference>
<feature type="transmembrane region" description="Helical" evidence="2">
    <location>
        <begin position="315"/>
        <end position="333"/>
    </location>
</feature>
<dbReference type="SUPFAM" id="SSF52821">
    <property type="entry name" value="Rhodanese/Cell cycle control phosphatase"/>
    <property type="match status" value="1"/>
</dbReference>
<dbReference type="PROSITE" id="PS50206">
    <property type="entry name" value="RHODANESE_3"/>
    <property type="match status" value="1"/>
</dbReference>
<feature type="region of interest" description="Disordered" evidence="1">
    <location>
        <begin position="66"/>
        <end position="99"/>
    </location>
</feature>
<dbReference type="AlphaFoldDB" id="A0A388KSH7"/>
<evidence type="ECO:0000256" key="2">
    <source>
        <dbReference type="SAM" id="Phobius"/>
    </source>
</evidence>
<evidence type="ECO:0000259" key="3">
    <source>
        <dbReference type="PROSITE" id="PS50206"/>
    </source>
</evidence>
<dbReference type="SMART" id="SM00450">
    <property type="entry name" value="RHOD"/>
    <property type="match status" value="1"/>
</dbReference>
<keyword evidence="5" id="KW-1185">Reference proteome</keyword>
<dbReference type="InterPro" id="IPR036873">
    <property type="entry name" value="Rhodanese-like_dom_sf"/>
</dbReference>
<keyword evidence="2" id="KW-0472">Membrane</keyword>
<reference evidence="4 5" key="1">
    <citation type="journal article" date="2018" name="Cell">
        <title>The Chara Genome: Secondary Complexity and Implications for Plant Terrestrialization.</title>
        <authorList>
            <person name="Nishiyama T."/>
            <person name="Sakayama H."/>
            <person name="Vries J.D."/>
            <person name="Buschmann H."/>
            <person name="Saint-Marcoux D."/>
            <person name="Ullrich K.K."/>
            <person name="Haas F.B."/>
            <person name="Vanderstraeten L."/>
            <person name="Becker D."/>
            <person name="Lang D."/>
            <person name="Vosolsobe S."/>
            <person name="Rombauts S."/>
            <person name="Wilhelmsson P.K.I."/>
            <person name="Janitza P."/>
            <person name="Kern R."/>
            <person name="Heyl A."/>
            <person name="Rumpler F."/>
            <person name="Villalobos L.I.A.C."/>
            <person name="Clay J.M."/>
            <person name="Skokan R."/>
            <person name="Toyoda A."/>
            <person name="Suzuki Y."/>
            <person name="Kagoshima H."/>
            <person name="Schijlen E."/>
            <person name="Tajeshwar N."/>
            <person name="Catarino B."/>
            <person name="Hetherington A.J."/>
            <person name="Saltykova A."/>
            <person name="Bonnot C."/>
            <person name="Breuninger H."/>
            <person name="Symeonidi A."/>
            <person name="Radhakrishnan G.V."/>
            <person name="Van Nieuwerburgh F."/>
            <person name="Deforce D."/>
            <person name="Chang C."/>
            <person name="Karol K.G."/>
            <person name="Hedrich R."/>
            <person name="Ulvskov P."/>
            <person name="Glockner G."/>
            <person name="Delwiche C.F."/>
            <person name="Petrasek J."/>
            <person name="Van de Peer Y."/>
            <person name="Friml J."/>
            <person name="Beilby M."/>
            <person name="Dolan L."/>
            <person name="Kohara Y."/>
            <person name="Sugano S."/>
            <person name="Fujiyama A."/>
            <person name="Delaux P.-M."/>
            <person name="Quint M."/>
            <person name="TheiBen G."/>
            <person name="Hagemann M."/>
            <person name="Harholt J."/>
            <person name="Dunand C."/>
            <person name="Zachgo S."/>
            <person name="Langdale J."/>
            <person name="Maumus F."/>
            <person name="Straeten D.V.D."/>
            <person name="Gould S.B."/>
            <person name="Rensing S.A."/>
        </authorList>
    </citation>
    <scope>NUCLEOTIDE SEQUENCE [LARGE SCALE GENOMIC DNA]</scope>
    <source>
        <strain evidence="4 5">S276</strain>
    </source>
</reference>
<dbReference type="OrthoDB" id="566238at2759"/>
<dbReference type="Gene3D" id="3.40.250.10">
    <property type="entry name" value="Rhodanese-like domain"/>
    <property type="match status" value="1"/>
</dbReference>
<dbReference type="InterPro" id="IPR044615">
    <property type="entry name" value="STR9"/>
</dbReference>
<evidence type="ECO:0000256" key="1">
    <source>
        <dbReference type="SAM" id="MobiDB-lite"/>
    </source>
</evidence>
<dbReference type="GO" id="GO:0009507">
    <property type="term" value="C:chloroplast"/>
    <property type="evidence" value="ECO:0007669"/>
    <property type="project" value="TreeGrafter"/>
</dbReference>
<name>A0A388KSH7_CHABU</name>
<dbReference type="Gramene" id="GBG72996">
    <property type="protein sequence ID" value="GBG72996"/>
    <property type="gene ID" value="CBR_g12715"/>
</dbReference>
<protein>
    <recommendedName>
        <fullName evidence="3">Rhodanese domain-containing protein</fullName>
    </recommendedName>
</protein>
<keyword evidence="2" id="KW-0812">Transmembrane</keyword>
<dbReference type="EMBL" id="BFEA01000175">
    <property type="protein sequence ID" value="GBG72996.1"/>
    <property type="molecule type" value="Genomic_DNA"/>
</dbReference>
<dbReference type="Pfam" id="PF00581">
    <property type="entry name" value="Rhodanese"/>
    <property type="match status" value="1"/>
</dbReference>
<dbReference type="Proteomes" id="UP000265515">
    <property type="component" value="Unassembled WGS sequence"/>
</dbReference>
<proteinExistence type="predicted"/>
<organism evidence="4 5">
    <name type="scientific">Chara braunii</name>
    <name type="common">Braun's stonewort</name>
    <dbReference type="NCBI Taxonomy" id="69332"/>
    <lineage>
        <taxon>Eukaryota</taxon>
        <taxon>Viridiplantae</taxon>
        <taxon>Streptophyta</taxon>
        <taxon>Charophyceae</taxon>
        <taxon>Charales</taxon>
        <taxon>Characeae</taxon>
        <taxon>Chara</taxon>
    </lineage>
</organism>
<gene>
    <name evidence="4" type="ORF">CBR_g12715</name>
</gene>
<feature type="compositionally biased region" description="Polar residues" evidence="1">
    <location>
        <begin position="83"/>
        <end position="94"/>
    </location>
</feature>
<dbReference type="CDD" id="cd00158">
    <property type="entry name" value="RHOD"/>
    <property type="match status" value="1"/>
</dbReference>
<evidence type="ECO:0000313" key="5">
    <source>
        <dbReference type="Proteomes" id="UP000265515"/>
    </source>
</evidence>
<evidence type="ECO:0000313" key="4">
    <source>
        <dbReference type="EMBL" id="GBG72996.1"/>
    </source>
</evidence>
<comment type="caution">
    <text evidence="4">The sequence shown here is derived from an EMBL/GenBank/DDBJ whole genome shotgun (WGS) entry which is preliminary data.</text>
</comment>
<accession>A0A388KSH7</accession>
<feature type="domain" description="Rhodanese" evidence="3">
    <location>
        <begin position="173"/>
        <end position="296"/>
    </location>
</feature>
<dbReference type="InterPro" id="IPR001763">
    <property type="entry name" value="Rhodanese-like_dom"/>
</dbReference>
<sequence>MASTACARGCAGGLRESLLARPTRFHISCLQSGAIRCSSPIGSLPAIRRRRRQHWAAAAAAVGGRTSNKSSCRRSGVVRHPSRTPSSRLSTASVNGGGATEQWSRSLSARFLPPLPPAPLRDTCVTTSGRRRTALVTDVRRPSPRVCAANNVPAAAAADVAFVTPEEARALVIEEGYTVIDVRDNTQFERSHLRDSVHVPLFVENRDMDPATIVKRQMHSMMTGSLYGTAFTKPNDRFLPTLEARFPKTSKLLVVCQEGLRSAKAAEDLVDAGYQQVSCLTSGLQAVKPGLFEKEGERELQDAGKAGIAAIQGKISIVLGTVLITLYLLLKLFPDQAEELFNRFAP</sequence>
<keyword evidence="2" id="KW-1133">Transmembrane helix</keyword>
<dbReference type="PANTHER" id="PTHR45508:SF1">
    <property type="entry name" value="RHODANESE-LIKE DOMAIN-CONTAINING PROTEIN 9, CHLOROPLASTIC"/>
    <property type="match status" value="1"/>
</dbReference>